<name>A0A2D2AT09_9CAUL</name>
<dbReference type="EMBL" id="CP024201">
    <property type="protein sequence ID" value="ATQ41126.1"/>
    <property type="molecule type" value="Genomic_DNA"/>
</dbReference>
<dbReference type="Proteomes" id="UP000228945">
    <property type="component" value="Chromosome"/>
</dbReference>
<dbReference type="KEGG" id="cmb:CSW64_01230"/>
<keyword evidence="2" id="KW-0732">Signal</keyword>
<evidence type="ECO:0000313" key="3">
    <source>
        <dbReference type="EMBL" id="ATQ41126.1"/>
    </source>
</evidence>
<organism evidence="3 4">
    <name type="scientific">Caulobacter mirabilis</name>
    <dbReference type="NCBI Taxonomy" id="69666"/>
    <lineage>
        <taxon>Bacteria</taxon>
        <taxon>Pseudomonadati</taxon>
        <taxon>Pseudomonadota</taxon>
        <taxon>Alphaproteobacteria</taxon>
        <taxon>Caulobacterales</taxon>
        <taxon>Caulobacteraceae</taxon>
        <taxon>Caulobacter</taxon>
    </lineage>
</organism>
<keyword evidence="1" id="KW-1133">Transmembrane helix</keyword>
<dbReference type="AlphaFoldDB" id="A0A2D2AT09"/>
<keyword evidence="1" id="KW-0472">Membrane</keyword>
<keyword evidence="4" id="KW-1185">Reference proteome</keyword>
<sequence length="79" mass="7904">MLRKCATAVAVGLVCLSGQAFAQQAPAKAATSAVARVGAPAAQSNQFEASPWLLFVIFGVATTAVIIAANDDDDGPSSP</sequence>
<keyword evidence="1" id="KW-0812">Transmembrane</keyword>
<evidence type="ECO:0000313" key="4">
    <source>
        <dbReference type="Proteomes" id="UP000228945"/>
    </source>
</evidence>
<reference evidence="3 4" key="1">
    <citation type="submission" date="2017-10" db="EMBL/GenBank/DDBJ databases">
        <title>Genome sequence of Caulobacter mirabilis FWC38.</title>
        <authorList>
            <person name="Fiebig A."/>
            <person name="Crosson S."/>
        </authorList>
    </citation>
    <scope>NUCLEOTIDE SEQUENCE [LARGE SCALE GENOMIC DNA]</scope>
    <source>
        <strain evidence="3 4">FWC 38</strain>
    </source>
</reference>
<protein>
    <submittedName>
        <fullName evidence="3">Uncharacterized protein</fullName>
    </submittedName>
</protein>
<feature type="transmembrane region" description="Helical" evidence="1">
    <location>
        <begin position="52"/>
        <end position="69"/>
    </location>
</feature>
<accession>A0A2D2AT09</accession>
<evidence type="ECO:0000256" key="2">
    <source>
        <dbReference type="SAM" id="SignalP"/>
    </source>
</evidence>
<dbReference type="RefSeq" id="WP_099620383.1">
    <property type="nucleotide sequence ID" value="NZ_CP024201.1"/>
</dbReference>
<evidence type="ECO:0000256" key="1">
    <source>
        <dbReference type="SAM" id="Phobius"/>
    </source>
</evidence>
<proteinExistence type="predicted"/>
<gene>
    <name evidence="3" type="ORF">CSW64_01230</name>
</gene>
<feature type="signal peptide" evidence="2">
    <location>
        <begin position="1"/>
        <end position="22"/>
    </location>
</feature>
<feature type="chain" id="PRO_5013729748" evidence="2">
    <location>
        <begin position="23"/>
        <end position="79"/>
    </location>
</feature>